<evidence type="ECO:0000313" key="2">
    <source>
        <dbReference type="Proteomes" id="UP001185331"/>
    </source>
</evidence>
<dbReference type="Proteomes" id="UP001185331">
    <property type="component" value="Unassembled WGS sequence"/>
</dbReference>
<comment type="caution">
    <text evidence="1">The sequence shown here is derived from an EMBL/GenBank/DDBJ whole genome shotgun (WGS) entry which is preliminary data.</text>
</comment>
<accession>A0AAE3XDD4</accession>
<dbReference type="AlphaFoldDB" id="A0AAE3XDD4"/>
<dbReference type="RefSeq" id="WP_309853625.1">
    <property type="nucleotide sequence ID" value="NZ_JAVDQJ010000004.1"/>
</dbReference>
<gene>
    <name evidence="1" type="ORF">J2Y00_002476</name>
</gene>
<evidence type="ECO:0000313" key="1">
    <source>
        <dbReference type="EMBL" id="MDR6218879.1"/>
    </source>
</evidence>
<name>A0AAE3XDD4_9DEIO</name>
<dbReference type="EMBL" id="JAVDQK010000005">
    <property type="protein sequence ID" value="MDR6218879.1"/>
    <property type="molecule type" value="Genomic_DNA"/>
</dbReference>
<sequence>MEFHQAEPTENLSVLRLVSVGGRWELGLWPVLFGVRVRAGVVGEMTCAVDYCAGASVPDMLTLLHVVRRILEGFDEDVPAYVVERTFPFQDLKPVFRDPVCWPALRRLANLDEMEAGLAAD</sequence>
<protein>
    <submittedName>
        <fullName evidence="1">Uncharacterized protein</fullName>
    </submittedName>
</protein>
<organism evidence="1 2">
    <name type="scientific">Deinococcus soli</name>
    <name type="common">ex Cha et al. 2016</name>
    <dbReference type="NCBI Taxonomy" id="1309411"/>
    <lineage>
        <taxon>Bacteria</taxon>
        <taxon>Thermotogati</taxon>
        <taxon>Deinococcota</taxon>
        <taxon>Deinococci</taxon>
        <taxon>Deinococcales</taxon>
        <taxon>Deinococcaceae</taxon>
        <taxon>Deinococcus</taxon>
    </lineage>
</organism>
<proteinExistence type="predicted"/>
<reference evidence="1" key="1">
    <citation type="submission" date="2023-07" db="EMBL/GenBank/DDBJ databases">
        <title>Sorghum-associated microbial communities from plants grown in Nebraska, USA.</title>
        <authorList>
            <person name="Schachtman D."/>
        </authorList>
    </citation>
    <scope>NUCLEOTIDE SEQUENCE</scope>
    <source>
        <strain evidence="1">BE330</strain>
    </source>
</reference>